<dbReference type="GO" id="GO:0016020">
    <property type="term" value="C:membrane"/>
    <property type="evidence" value="ECO:0000318"/>
    <property type="project" value="GO_Central"/>
</dbReference>
<dbReference type="GO" id="GO:0005783">
    <property type="term" value="C:endoplasmic reticulum"/>
    <property type="evidence" value="ECO:0000318"/>
    <property type="project" value="GO_Central"/>
</dbReference>
<gene>
    <name evidence="5" type="primary">PGRMC2</name>
</gene>
<keyword evidence="3" id="KW-1133">Transmembrane helix</keyword>
<evidence type="ECO:0000259" key="4">
    <source>
        <dbReference type="SMART" id="SM01117"/>
    </source>
</evidence>
<dbReference type="PANTHER" id="PTHR10281">
    <property type="entry name" value="MEMBRANE-ASSOCIATED PROGESTERONE RECEPTOR COMPONENT-RELATED"/>
    <property type="match status" value="1"/>
</dbReference>
<evidence type="ECO:0000313" key="5">
    <source>
        <dbReference type="Ensembl" id="ENSMODP00000053032.1"/>
    </source>
</evidence>
<dbReference type="SUPFAM" id="SSF55856">
    <property type="entry name" value="Cytochrome b5-like heme/steroid binding domain"/>
    <property type="match status" value="1"/>
</dbReference>
<keyword evidence="3" id="KW-0472">Membrane</keyword>
<evidence type="ECO:0000256" key="1">
    <source>
        <dbReference type="ARBA" id="ARBA00038357"/>
    </source>
</evidence>
<dbReference type="Proteomes" id="UP000002280">
    <property type="component" value="Chromosome 5"/>
</dbReference>
<dbReference type="SMART" id="SM01117">
    <property type="entry name" value="Cyt-b5"/>
    <property type="match status" value="1"/>
</dbReference>
<reference evidence="5" key="2">
    <citation type="submission" date="2025-08" db="UniProtKB">
        <authorList>
            <consortium name="Ensembl"/>
        </authorList>
    </citation>
    <scope>IDENTIFICATION</scope>
</reference>
<dbReference type="Pfam" id="PF00173">
    <property type="entry name" value="Cyt-b5"/>
    <property type="match status" value="1"/>
</dbReference>
<dbReference type="OrthoDB" id="547796at2759"/>
<dbReference type="AlphaFoldDB" id="A0A5F8GZR4"/>
<dbReference type="GO" id="GO:0020037">
    <property type="term" value="F:heme binding"/>
    <property type="evidence" value="ECO:0007669"/>
    <property type="project" value="Ensembl"/>
</dbReference>
<name>A0A5F8GZR4_MONDO</name>
<dbReference type="GO" id="GO:0060612">
    <property type="term" value="P:adipose tissue development"/>
    <property type="evidence" value="ECO:0007669"/>
    <property type="project" value="Ensembl"/>
</dbReference>
<dbReference type="STRING" id="13616.ENSMODP00000053032"/>
<sequence length="237" mass="26193">MAVCDGDLKLRTVIEGGCGEPGGEEETPVVVPKEDDNGSGGWVLWLVGGGEGGSGGEMLLNMLVVLLLLLGVYRLWVSWSRREPSEVAGDVPDTPAVPSTAVATPSNELPPMKRRDFNLEQLRQYDGARTPRILLAVNSKVFDVTKGRKFYGPAGPYGLFAGRDASRGLATFCLDKEALKDEYDDLSDLNAVQMESVREWEMQFKEKYDYVGRLLKPGEEPSEYTDEEDNRDQLKQD</sequence>
<dbReference type="CTD" id="10424"/>
<dbReference type="InterPro" id="IPR001199">
    <property type="entry name" value="Cyt_B5-like_heme/steroid-bd"/>
</dbReference>
<evidence type="ECO:0000313" key="6">
    <source>
        <dbReference type="Proteomes" id="UP000002280"/>
    </source>
</evidence>
<protein>
    <submittedName>
        <fullName evidence="5">Progesterone receptor membrane component 2</fullName>
    </submittedName>
</protein>
<dbReference type="GO" id="GO:0012505">
    <property type="term" value="C:endomembrane system"/>
    <property type="evidence" value="ECO:0000318"/>
    <property type="project" value="GO_Central"/>
</dbReference>
<evidence type="ECO:0000256" key="2">
    <source>
        <dbReference type="SAM" id="MobiDB-lite"/>
    </source>
</evidence>
<organism evidence="5 6">
    <name type="scientific">Monodelphis domestica</name>
    <name type="common">Gray short-tailed opossum</name>
    <dbReference type="NCBI Taxonomy" id="13616"/>
    <lineage>
        <taxon>Eukaryota</taxon>
        <taxon>Metazoa</taxon>
        <taxon>Chordata</taxon>
        <taxon>Craniata</taxon>
        <taxon>Vertebrata</taxon>
        <taxon>Euteleostomi</taxon>
        <taxon>Mammalia</taxon>
        <taxon>Metatheria</taxon>
        <taxon>Didelphimorphia</taxon>
        <taxon>Didelphidae</taxon>
        <taxon>Monodelphis</taxon>
    </lineage>
</organism>
<keyword evidence="3" id="KW-0812">Transmembrane</keyword>
<feature type="compositionally biased region" description="Acidic residues" evidence="2">
    <location>
        <begin position="220"/>
        <end position="230"/>
    </location>
</feature>
<dbReference type="RefSeq" id="XP_001365574.1">
    <property type="nucleotide sequence ID" value="XM_001365537.5"/>
</dbReference>
<dbReference type="GO" id="GO:0005635">
    <property type="term" value="C:nuclear envelope"/>
    <property type="evidence" value="ECO:0007669"/>
    <property type="project" value="Ensembl"/>
</dbReference>
<proteinExistence type="inferred from homology"/>
<dbReference type="GeneID" id="100011583"/>
<dbReference type="Ensembl" id="ENSMODT00000069242.1">
    <property type="protein sequence ID" value="ENSMODP00000053032.1"/>
    <property type="gene ID" value="ENSMODG00000012307.3"/>
</dbReference>
<dbReference type="KEGG" id="mdo:100011583"/>
<dbReference type="Bgee" id="ENSMODG00000012307">
    <property type="expression patterns" value="Expressed in testis and 18 other cell types or tissues"/>
</dbReference>
<dbReference type="GeneTree" id="ENSGT00940000159744"/>
<accession>A0A5F8GZR4</accession>
<dbReference type="InParanoid" id="A0A5F8GZR4"/>
<feature type="region of interest" description="Disordered" evidence="2">
    <location>
        <begin position="216"/>
        <end position="237"/>
    </location>
</feature>
<dbReference type="FunCoup" id="A0A5F8GZR4">
    <property type="interactions" value="2061"/>
</dbReference>
<reference evidence="5" key="3">
    <citation type="submission" date="2025-09" db="UniProtKB">
        <authorList>
            <consortium name="Ensembl"/>
        </authorList>
    </citation>
    <scope>IDENTIFICATION</scope>
</reference>
<dbReference type="InterPro" id="IPR036400">
    <property type="entry name" value="Cyt_B5-like_heme/steroid_sf"/>
</dbReference>
<dbReference type="OMA" id="WAMFLNM"/>
<feature type="domain" description="Cytochrome b5 heme-binding" evidence="4">
    <location>
        <begin position="117"/>
        <end position="215"/>
    </location>
</feature>
<feature type="transmembrane region" description="Helical" evidence="3">
    <location>
        <begin position="58"/>
        <end position="76"/>
    </location>
</feature>
<keyword evidence="6" id="KW-1185">Reference proteome</keyword>
<evidence type="ECO:0000256" key="3">
    <source>
        <dbReference type="SAM" id="Phobius"/>
    </source>
</evidence>
<feature type="region of interest" description="Disordered" evidence="2">
    <location>
        <begin position="15"/>
        <end position="35"/>
    </location>
</feature>
<dbReference type="Gene3D" id="3.10.120.10">
    <property type="entry name" value="Cytochrome b5-like heme/steroid binding domain"/>
    <property type="match status" value="1"/>
</dbReference>
<reference evidence="5 6" key="1">
    <citation type="journal article" date="2007" name="Nature">
        <title>Genome of the marsupial Monodelphis domestica reveals innovation in non-coding sequences.</title>
        <authorList>
            <person name="Mikkelsen T.S."/>
            <person name="Wakefield M.J."/>
            <person name="Aken B."/>
            <person name="Amemiya C.T."/>
            <person name="Chang J.L."/>
            <person name="Duke S."/>
            <person name="Garber M."/>
            <person name="Gentles A.J."/>
            <person name="Goodstadt L."/>
            <person name="Heger A."/>
            <person name="Jurka J."/>
            <person name="Kamal M."/>
            <person name="Mauceli E."/>
            <person name="Searle S.M."/>
            <person name="Sharpe T."/>
            <person name="Baker M.L."/>
            <person name="Batzer M.A."/>
            <person name="Benos P.V."/>
            <person name="Belov K."/>
            <person name="Clamp M."/>
            <person name="Cook A."/>
            <person name="Cuff J."/>
            <person name="Das R."/>
            <person name="Davidow L."/>
            <person name="Deakin J.E."/>
            <person name="Fazzari M.J."/>
            <person name="Glass J.L."/>
            <person name="Grabherr M."/>
            <person name="Greally J.M."/>
            <person name="Gu W."/>
            <person name="Hore T.A."/>
            <person name="Huttley G.A."/>
            <person name="Kleber M."/>
            <person name="Jirtle R.L."/>
            <person name="Koina E."/>
            <person name="Lee J.T."/>
            <person name="Mahony S."/>
            <person name="Marra M.A."/>
            <person name="Miller R.D."/>
            <person name="Nicholls R.D."/>
            <person name="Oda M."/>
            <person name="Papenfuss A.T."/>
            <person name="Parra Z.E."/>
            <person name="Pollock D.D."/>
            <person name="Ray D.A."/>
            <person name="Schein J.E."/>
            <person name="Speed T.P."/>
            <person name="Thompson K."/>
            <person name="VandeBerg J.L."/>
            <person name="Wade C.M."/>
            <person name="Walker J.A."/>
            <person name="Waters P.D."/>
            <person name="Webber C."/>
            <person name="Weidman J.R."/>
            <person name="Xie X."/>
            <person name="Zody M.C."/>
            <person name="Baldwin J."/>
            <person name="Abdouelleil A."/>
            <person name="Abdulkadir J."/>
            <person name="Abebe A."/>
            <person name="Abera B."/>
            <person name="Abreu J."/>
            <person name="Acer S.C."/>
            <person name="Aftuck L."/>
            <person name="Alexander A."/>
            <person name="An P."/>
            <person name="Anderson E."/>
            <person name="Anderson S."/>
            <person name="Arachi H."/>
            <person name="Azer M."/>
            <person name="Bachantsang P."/>
            <person name="Barry A."/>
            <person name="Bayul T."/>
            <person name="Berlin A."/>
            <person name="Bessette D."/>
            <person name="Bloom T."/>
            <person name="Bloom T."/>
            <person name="Boguslavskiy L."/>
            <person name="Bonnet C."/>
            <person name="Boukhgalter B."/>
            <person name="Bourzgui I."/>
            <person name="Brown A."/>
            <person name="Cahill P."/>
            <person name="Channer S."/>
            <person name="Cheshatsang Y."/>
            <person name="Chuda L."/>
            <person name="Citroen M."/>
            <person name="Collymore A."/>
            <person name="Cooke P."/>
            <person name="Costello M."/>
            <person name="D'Aco K."/>
            <person name="Daza R."/>
            <person name="De Haan G."/>
            <person name="DeGray S."/>
            <person name="DeMaso C."/>
            <person name="Dhargay N."/>
            <person name="Dooley K."/>
            <person name="Dooley E."/>
            <person name="Doricent M."/>
            <person name="Dorje P."/>
            <person name="Dorjee K."/>
            <person name="Dupes A."/>
            <person name="Elong R."/>
            <person name="Falk J."/>
            <person name="Farina A."/>
            <person name="Faro S."/>
            <person name="Ferguson D."/>
            <person name="Fisher S."/>
            <person name="Foley C.D."/>
            <person name="Franke A."/>
            <person name="Friedrich D."/>
            <person name="Gadbois L."/>
            <person name="Gearin G."/>
            <person name="Gearin C.R."/>
            <person name="Giannoukos G."/>
            <person name="Goode T."/>
            <person name="Graham J."/>
            <person name="Grandbois E."/>
            <person name="Grewal S."/>
            <person name="Gyaltsen K."/>
            <person name="Hafez N."/>
            <person name="Hagos B."/>
            <person name="Hall J."/>
            <person name="Henson C."/>
            <person name="Hollinger A."/>
            <person name="Honan T."/>
            <person name="Huard M.D."/>
            <person name="Hughes L."/>
            <person name="Hurhula B."/>
            <person name="Husby M.E."/>
            <person name="Kamat A."/>
            <person name="Kanga B."/>
            <person name="Kashin S."/>
            <person name="Khazanovich D."/>
            <person name="Kisner P."/>
            <person name="Lance K."/>
            <person name="Lara M."/>
            <person name="Lee W."/>
            <person name="Lennon N."/>
            <person name="Letendre F."/>
            <person name="LeVine R."/>
            <person name="Lipovsky A."/>
            <person name="Liu X."/>
            <person name="Liu J."/>
            <person name="Liu S."/>
            <person name="Lokyitsang T."/>
            <person name="Lokyitsang Y."/>
            <person name="Lubonja R."/>
            <person name="Lui A."/>
            <person name="MacDonald P."/>
            <person name="Magnisalis V."/>
            <person name="Maru K."/>
            <person name="Matthews C."/>
            <person name="McCusker W."/>
            <person name="McDonough S."/>
            <person name="Mehta T."/>
            <person name="Meldrim J."/>
            <person name="Meneus L."/>
            <person name="Mihai O."/>
            <person name="Mihalev A."/>
            <person name="Mihova T."/>
            <person name="Mittelman R."/>
            <person name="Mlenga V."/>
            <person name="Montmayeur A."/>
            <person name="Mulrain L."/>
            <person name="Navidi A."/>
            <person name="Naylor J."/>
            <person name="Negash T."/>
            <person name="Nguyen T."/>
            <person name="Nguyen N."/>
            <person name="Nicol R."/>
            <person name="Norbu C."/>
            <person name="Norbu N."/>
            <person name="Novod N."/>
            <person name="O'Neill B."/>
            <person name="Osman S."/>
            <person name="Markiewicz E."/>
            <person name="Oyono O.L."/>
            <person name="Patti C."/>
            <person name="Phunkhang P."/>
            <person name="Pierre F."/>
            <person name="Priest M."/>
            <person name="Raghuraman S."/>
            <person name="Rege F."/>
            <person name="Reyes R."/>
            <person name="Rise C."/>
            <person name="Rogov P."/>
            <person name="Ross K."/>
            <person name="Ryan E."/>
            <person name="Settipalli S."/>
            <person name="Shea T."/>
            <person name="Sherpa N."/>
            <person name="Shi L."/>
            <person name="Shih D."/>
            <person name="Sparrow T."/>
            <person name="Spaulding J."/>
            <person name="Stalker J."/>
            <person name="Stange-Thomann N."/>
            <person name="Stavropoulos S."/>
            <person name="Stone C."/>
            <person name="Strader C."/>
            <person name="Tesfaye S."/>
            <person name="Thomson T."/>
            <person name="Thoulutsang Y."/>
            <person name="Thoulutsang D."/>
            <person name="Topham K."/>
            <person name="Topping I."/>
            <person name="Tsamla T."/>
            <person name="Vassiliev H."/>
            <person name="Vo A."/>
            <person name="Wangchuk T."/>
            <person name="Wangdi T."/>
            <person name="Weiand M."/>
            <person name="Wilkinson J."/>
            <person name="Wilson A."/>
            <person name="Yadav S."/>
            <person name="Young G."/>
            <person name="Yu Q."/>
            <person name="Zembek L."/>
            <person name="Zhong D."/>
            <person name="Zimmer A."/>
            <person name="Zwirko Z."/>
            <person name="Jaffe D.B."/>
            <person name="Alvarez P."/>
            <person name="Brockman W."/>
            <person name="Butler J."/>
            <person name="Chin C."/>
            <person name="Gnerre S."/>
            <person name="MacCallum I."/>
            <person name="Graves J.A."/>
            <person name="Ponting C.P."/>
            <person name="Breen M."/>
            <person name="Samollow P.B."/>
            <person name="Lander E.S."/>
            <person name="Lindblad-Toh K."/>
        </authorList>
    </citation>
    <scope>NUCLEOTIDE SEQUENCE [LARGE SCALE GENOMIC DNA]</scope>
</reference>
<comment type="similarity">
    <text evidence="1">Belongs to the cytochrome b5 family. MAPR subfamily.</text>
</comment>
<dbReference type="PANTHER" id="PTHR10281:SF24">
    <property type="entry name" value="MEMBRANE-ASSOCIATED PROGESTERONE RECEPTOR COMPONENT 2"/>
    <property type="match status" value="1"/>
</dbReference>
<dbReference type="InterPro" id="IPR050577">
    <property type="entry name" value="MAPR/NEUFC/NENF-like"/>
</dbReference>
<dbReference type="FunFam" id="3.10.120.10:FF:000003">
    <property type="entry name" value="membrane-associated progesterone receptor component 1"/>
    <property type="match status" value="1"/>
</dbReference>